<evidence type="ECO:0000256" key="6">
    <source>
        <dbReference type="SAM" id="Phobius"/>
    </source>
</evidence>
<evidence type="ECO:0000313" key="8">
    <source>
        <dbReference type="Proteomes" id="UP001432322"/>
    </source>
</evidence>
<reference evidence="7" key="1">
    <citation type="submission" date="2023-10" db="EMBL/GenBank/DDBJ databases">
        <title>Genome assembly of Pristionchus species.</title>
        <authorList>
            <person name="Yoshida K."/>
            <person name="Sommer R.J."/>
        </authorList>
    </citation>
    <scope>NUCLEOTIDE SEQUENCE</scope>
    <source>
        <strain evidence="7">RS5133</strain>
    </source>
</reference>
<dbReference type="AlphaFoldDB" id="A0AAV5UZK3"/>
<keyword evidence="5 6" id="KW-0472">Membrane</keyword>
<dbReference type="PANTHER" id="PTHR22945">
    <property type="entry name" value="SERPENTINE RECEPTOR, CLASS D DELTA"/>
    <property type="match status" value="1"/>
</dbReference>
<feature type="transmembrane region" description="Helical" evidence="6">
    <location>
        <begin position="40"/>
        <end position="59"/>
    </location>
</feature>
<dbReference type="GO" id="GO:0016020">
    <property type="term" value="C:membrane"/>
    <property type="evidence" value="ECO:0007669"/>
    <property type="project" value="UniProtKB-SubCell"/>
</dbReference>
<evidence type="ECO:0000313" key="7">
    <source>
        <dbReference type="EMBL" id="GMT12032.1"/>
    </source>
</evidence>
<protein>
    <recommendedName>
        <fullName evidence="9">G protein-coupled receptor</fullName>
    </recommendedName>
</protein>
<dbReference type="PANTHER" id="PTHR22945:SF40">
    <property type="entry name" value="SERPENTINE RECEPTOR, CLASS D (DELTA)-RELATED"/>
    <property type="match status" value="1"/>
</dbReference>
<feature type="non-terminal residue" evidence="7">
    <location>
        <position position="1"/>
    </location>
</feature>
<dbReference type="InterPro" id="IPR050920">
    <property type="entry name" value="Nematode_rcpt-like_delta"/>
</dbReference>
<evidence type="ECO:0008006" key="9">
    <source>
        <dbReference type="Google" id="ProtNLM"/>
    </source>
</evidence>
<feature type="transmembrane region" description="Helical" evidence="6">
    <location>
        <begin position="92"/>
        <end position="110"/>
    </location>
</feature>
<dbReference type="Proteomes" id="UP001432322">
    <property type="component" value="Unassembled WGS sequence"/>
</dbReference>
<evidence type="ECO:0000256" key="3">
    <source>
        <dbReference type="ARBA" id="ARBA00022692"/>
    </source>
</evidence>
<dbReference type="Pfam" id="PF10317">
    <property type="entry name" value="7TM_GPCR_Srd"/>
    <property type="match status" value="1"/>
</dbReference>
<feature type="transmembrane region" description="Helical" evidence="6">
    <location>
        <begin position="6"/>
        <end position="28"/>
    </location>
</feature>
<sequence length="178" mass="20120">QTMIVHFFHLPMLGFGLIMSLLLLLSIARGTPNTIKNYSILLFWGAFNDLISIAADIMSMERLTVRLPSFIFIAVGPCTSISLDFCNYCNSFFCGTIVQSTIIQCISFWYRARILQKPAPSALLLNVIVMCCALPNIAHMVRSKVQVFFKRMKDYDPALLAAVQELYPNTNWTGAYLY</sequence>
<feature type="transmembrane region" description="Helical" evidence="6">
    <location>
        <begin position="65"/>
        <end position="85"/>
    </location>
</feature>
<feature type="transmembrane region" description="Helical" evidence="6">
    <location>
        <begin position="122"/>
        <end position="141"/>
    </location>
</feature>
<evidence type="ECO:0000256" key="5">
    <source>
        <dbReference type="ARBA" id="ARBA00023136"/>
    </source>
</evidence>
<dbReference type="EMBL" id="BTSY01000001">
    <property type="protein sequence ID" value="GMT12032.1"/>
    <property type="molecule type" value="Genomic_DNA"/>
</dbReference>
<comment type="caution">
    <text evidence="7">The sequence shown here is derived from an EMBL/GenBank/DDBJ whole genome shotgun (WGS) entry which is preliminary data.</text>
</comment>
<organism evidence="7 8">
    <name type="scientific">Pristionchus fissidentatus</name>
    <dbReference type="NCBI Taxonomy" id="1538716"/>
    <lineage>
        <taxon>Eukaryota</taxon>
        <taxon>Metazoa</taxon>
        <taxon>Ecdysozoa</taxon>
        <taxon>Nematoda</taxon>
        <taxon>Chromadorea</taxon>
        <taxon>Rhabditida</taxon>
        <taxon>Rhabditina</taxon>
        <taxon>Diplogasteromorpha</taxon>
        <taxon>Diplogasteroidea</taxon>
        <taxon>Neodiplogasteridae</taxon>
        <taxon>Pristionchus</taxon>
    </lineage>
</organism>
<proteinExistence type="inferred from homology"/>
<evidence type="ECO:0000256" key="2">
    <source>
        <dbReference type="ARBA" id="ARBA00009166"/>
    </source>
</evidence>
<dbReference type="InterPro" id="IPR019421">
    <property type="entry name" value="7TM_GPCR_serpentine_rcpt_Srd"/>
</dbReference>
<name>A0AAV5UZK3_9BILA</name>
<accession>A0AAV5UZK3</accession>
<comment type="similarity">
    <text evidence="2">Belongs to the nematode receptor-like protein srd family.</text>
</comment>
<keyword evidence="4 6" id="KW-1133">Transmembrane helix</keyword>
<keyword evidence="8" id="KW-1185">Reference proteome</keyword>
<keyword evidence="3 6" id="KW-0812">Transmembrane</keyword>
<gene>
    <name evidence="7" type="ORF">PFISCL1PPCAC_3329</name>
</gene>
<comment type="subcellular location">
    <subcellularLocation>
        <location evidence="1">Membrane</location>
        <topology evidence="1">Multi-pass membrane protein</topology>
    </subcellularLocation>
</comment>
<evidence type="ECO:0000256" key="4">
    <source>
        <dbReference type="ARBA" id="ARBA00022989"/>
    </source>
</evidence>
<feature type="non-terminal residue" evidence="7">
    <location>
        <position position="178"/>
    </location>
</feature>
<evidence type="ECO:0000256" key="1">
    <source>
        <dbReference type="ARBA" id="ARBA00004141"/>
    </source>
</evidence>